<reference evidence="3" key="1">
    <citation type="submission" date="2025-08" db="UniProtKB">
        <authorList>
            <consortium name="RefSeq"/>
        </authorList>
    </citation>
    <scope>IDENTIFICATION</scope>
</reference>
<dbReference type="InParanoid" id="A0A6P7YKI4"/>
<feature type="compositionally biased region" description="Basic and acidic residues" evidence="1">
    <location>
        <begin position="97"/>
        <end position="111"/>
    </location>
</feature>
<keyword evidence="2" id="KW-1185">Reference proteome</keyword>
<dbReference type="RefSeq" id="XP_030063509.1">
    <property type="nucleotide sequence ID" value="XM_030207649.1"/>
</dbReference>
<gene>
    <name evidence="3" type="primary">LOC115473039</name>
</gene>
<accession>A0A6P7YKI4</accession>
<dbReference type="KEGG" id="muo:115473039"/>
<dbReference type="Proteomes" id="UP000515156">
    <property type="component" value="Chromosome 6"/>
</dbReference>
<dbReference type="AlphaFoldDB" id="A0A6P7YKI4"/>
<evidence type="ECO:0000313" key="2">
    <source>
        <dbReference type="Proteomes" id="UP000515156"/>
    </source>
</evidence>
<feature type="region of interest" description="Disordered" evidence="1">
    <location>
        <begin position="1"/>
        <end position="162"/>
    </location>
</feature>
<sequence>MQIPPVHLQFLLTPPPSRMETKTADPESEDRARGSGAEDAQPVISKQKAVIADNAESSMCSAHGPAGPVYVANKRKDPKKKTKAIASQPFSPFAEATTEKRGHGKNPKDVETAPQKPATDEGSADSLSNPGTTVWSLPPAQRVDTNSPWPNPPSFPGWTMPQPMTRGTVARATNIPGPMMVQYQPPNYAPMPPYGQSWVYPPQAPYGAWPGYGVAQYQPQPSAAAGAVGHLTGVPPFPAHALSPGIPEPGYTFPKLAVMGREHVHSGVPAPTAMQVGAGETRDMTGSLEWRYAPSTTAPDTVTITEHNTQGCFQVDGDNLHSIKHSWLAFTIIETSLLGFKEPVSIISFKDTPYRTMQSWEKTR</sequence>
<feature type="compositionally biased region" description="Basic and acidic residues" evidence="1">
    <location>
        <begin position="19"/>
        <end position="33"/>
    </location>
</feature>
<evidence type="ECO:0000313" key="3">
    <source>
        <dbReference type="RefSeq" id="XP_030063509.1"/>
    </source>
</evidence>
<name>A0A6P7YKI4_9AMPH</name>
<organism evidence="2 3">
    <name type="scientific">Microcaecilia unicolor</name>
    <dbReference type="NCBI Taxonomy" id="1415580"/>
    <lineage>
        <taxon>Eukaryota</taxon>
        <taxon>Metazoa</taxon>
        <taxon>Chordata</taxon>
        <taxon>Craniata</taxon>
        <taxon>Vertebrata</taxon>
        <taxon>Euteleostomi</taxon>
        <taxon>Amphibia</taxon>
        <taxon>Gymnophiona</taxon>
        <taxon>Siphonopidae</taxon>
        <taxon>Microcaecilia</taxon>
    </lineage>
</organism>
<evidence type="ECO:0000256" key="1">
    <source>
        <dbReference type="SAM" id="MobiDB-lite"/>
    </source>
</evidence>
<dbReference type="GeneID" id="115473039"/>
<proteinExistence type="predicted"/>
<protein>
    <submittedName>
        <fullName evidence="3">Uncharacterized protein LOC115473039 isoform X1</fullName>
    </submittedName>
</protein>
<feature type="compositionally biased region" description="Polar residues" evidence="1">
    <location>
        <begin position="125"/>
        <end position="135"/>
    </location>
</feature>